<evidence type="ECO:0000256" key="9">
    <source>
        <dbReference type="PIRNR" id="PIRNR000452"/>
    </source>
</evidence>
<evidence type="ECO:0000313" key="11">
    <source>
        <dbReference type="EMBL" id="WDR04038.1"/>
    </source>
</evidence>
<evidence type="ECO:0000256" key="6">
    <source>
        <dbReference type="ARBA" id="ARBA00023315"/>
    </source>
</evidence>
<evidence type="ECO:0000256" key="4">
    <source>
        <dbReference type="ARBA" id="ARBA00022679"/>
    </source>
</evidence>
<dbReference type="InterPro" id="IPR000182">
    <property type="entry name" value="GNAT_dom"/>
</dbReference>
<evidence type="ECO:0000256" key="1">
    <source>
        <dbReference type="ARBA" id="ARBA00011738"/>
    </source>
</evidence>
<dbReference type="InterPro" id="IPR024170">
    <property type="entry name" value="Aminoglycoside_N6-AcTrfrase"/>
</dbReference>
<keyword evidence="5 9" id="KW-0046">Antibiotic resistance</keyword>
<accession>A0ABY7YRS8</accession>
<dbReference type="NCBIfam" id="NF043067">
    <property type="entry name" value="AAC_6p_group_E"/>
    <property type="match status" value="1"/>
</dbReference>
<dbReference type="PROSITE" id="PS51186">
    <property type="entry name" value="GNAT"/>
    <property type="match status" value="1"/>
</dbReference>
<evidence type="ECO:0000259" key="10">
    <source>
        <dbReference type="PROSITE" id="PS51186"/>
    </source>
</evidence>
<dbReference type="Pfam" id="PF00583">
    <property type="entry name" value="Acetyltransf_1"/>
    <property type="match status" value="1"/>
</dbReference>
<evidence type="ECO:0000256" key="3">
    <source>
        <dbReference type="ARBA" id="ARBA00017677"/>
    </source>
</evidence>
<proteinExistence type="predicted"/>
<keyword evidence="6 9" id="KW-0012">Acyltransferase</keyword>
<dbReference type="CDD" id="cd04301">
    <property type="entry name" value="NAT_SF"/>
    <property type="match status" value="1"/>
</dbReference>
<dbReference type="EC" id="2.3.1.82" evidence="2 9"/>
<protein>
    <recommendedName>
        <fullName evidence="3 9">Aminoglycoside N(6')-acetyltransferase type 1</fullName>
        <ecNumber evidence="2 9">2.3.1.82</ecNumber>
    </recommendedName>
    <alternativeName>
        <fullName evidence="7 9">Aminoglycoside resistance protein</fullName>
    </alternativeName>
</protein>
<dbReference type="SUPFAM" id="SSF55729">
    <property type="entry name" value="Acyl-CoA N-acyltransferases (Nat)"/>
    <property type="match status" value="1"/>
</dbReference>
<dbReference type="PANTHER" id="PTHR43877">
    <property type="entry name" value="AMINOALKYLPHOSPHONATE N-ACETYLTRANSFERASE-RELATED-RELATED"/>
    <property type="match status" value="1"/>
</dbReference>
<comment type="subunit">
    <text evidence="1 9">Homodimer.</text>
</comment>
<keyword evidence="12" id="KW-1185">Reference proteome</keyword>
<feature type="domain" description="N-acetyltransferase" evidence="10">
    <location>
        <begin position="1"/>
        <end position="149"/>
    </location>
</feature>
<comment type="catalytic activity">
    <reaction evidence="8 9">
        <text>kanamycin B + acetyl-CoA = N(6')-acetylkanamycin B + CoA + H(+)</text>
        <dbReference type="Rhea" id="RHEA:16449"/>
        <dbReference type="ChEBI" id="CHEBI:15378"/>
        <dbReference type="ChEBI" id="CHEBI:57287"/>
        <dbReference type="ChEBI" id="CHEBI:57288"/>
        <dbReference type="ChEBI" id="CHEBI:58390"/>
        <dbReference type="ChEBI" id="CHEBI:58549"/>
        <dbReference type="EC" id="2.3.1.82"/>
    </reaction>
</comment>
<evidence type="ECO:0000256" key="2">
    <source>
        <dbReference type="ARBA" id="ARBA00012888"/>
    </source>
</evidence>
<dbReference type="EMBL" id="CP118246">
    <property type="protein sequence ID" value="WDR04038.1"/>
    <property type="molecule type" value="Genomic_DNA"/>
</dbReference>
<dbReference type="InterPro" id="IPR050832">
    <property type="entry name" value="Bact_Acetyltransf"/>
</dbReference>
<evidence type="ECO:0000256" key="5">
    <source>
        <dbReference type="ARBA" id="ARBA00023251"/>
    </source>
</evidence>
<organism evidence="11 12">
    <name type="scientific">Devosia algicola</name>
    <dbReference type="NCBI Taxonomy" id="3026418"/>
    <lineage>
        <taxon>Bacteria</taxon>
        <taxon>Pseudomonadati</taxon>
        <taxon>Pseudomonadota</taxon>
        <taxon>Alphaproteobacteria</taxon>
        <taxon>Hyphomicrobiales</taxon>
        <taxon>Devosiaceae</taxon>
        <taxon>Devosia</taxon>
    </lineage>
</organism>
<evidence type="ECO:0000256" key="8">
    <source>
        <dbReference type="ARBA" id="ARBA00048923"/>
    </source>
</evidence>
<gene>
    <name evidence="11" type="ORF">PSQ19_08520</name>
</gene>
<keyword evidence="4 9" id="KW-0808">Transferase</keyword>
<comment type="function">
    <text evidence="9">Catalyzes the transfer of an acetyl group from acetyl-CoA to the 6'-amino group of aminoglycoside molecules conferring resistance to antibiotics containing the purpurosamine ring.</text>
</comment>
<dbReference type="InterPro" id="IPR016181">
    <property type="entry name" value="Acyl_CoA_acyltransferase"/>
</dbReference>
<evidence type="ECO:0000256" key="7">
    <source>
        <dbReference type="ARBA" id="ARBA00029660"/>
    </source>
</evidence>
<dbReference type="PIRSF" id="PIRSF000452">
    <property type="entry name" value="6-N-acetyltransf"/>
    <property type="match status" value="1"/>
</dbReference>
<evidence type="ECO:0000313" key="12">
    <source>
        <dbReference type="Proteomes" id="UP001220530"/>
    </source>
</evidence>
<dbReference type="Gene3D" id="3.40.630.30">
    <property type="match status" value="1"/>
</dbReference>
<dbReference type="Proteomes" id="UP001220530">
    <property type="component" value="Chromosome"/>
</dbReference>
<sequence length="149" mass="16542">MIIEPASLDHVSSWSRLRTALWPSAEPAEHQRDIERIFLHGTQAAIAFMAIVEGEVVGFAEASVRRDYVNGCESSPVAFLEGIYVAPAVRRQGVAKALCNTVEDWGRQLGCPEFASDTSLDNHASQQLHLSLGFEETQRVVFFRKRLNG</sequence>
<name>A0ABY7YRS8_9HYPH</name>
<reference evidence="11 12" key="1">
    <citation type="submission" date="2023-02" db="EMBL/GenBank/DDBJ databases">
        <title>Devosia algicola sp. nov., isolated from the phycosphere of marine algae.</title>
        <authorList>
            <person name="Kim J.M."/>
            <person name="Lee J.K."/>
            <person name="Choi B.J."/>
            <person name="Bayburt H."/>
            <person name="Jeon C.O."/>
        </authorList>
    </citation>
    <scope>NUCLEOTIDE SEQUENCE [LARGE SCALE GENOMIC DNA]</scope>
    <source>
        <strain evidence="11 12">G20-9</strain>
    </source>
</reference>